<dbReference type="GO" id="GO:0003723">
    <property type="term" value="F:RNA binding"/>
    <property type="evidence" value="ECO:0007669"/>
    <property type="project" value="UniProtKB-UniRule"/>
</dbReference>
<dbReference type="Gene3D" id="2.30.30.140">
    <property type="match status" value="1"/>
</dbReference>
<organism evidence="4 5">
    <name type="scientific">Ramazzottius varieornatus</name>
    <name type="common">Water bear</name>
    <name type="synonym">Tardigrade</name>
    <dbReference type="NCBI Taxonomy" id="947166"/>
    <lineage>
        <taxon>Eukaryota</taxon>
        <taxon>Metazoa</taxon>
        <taxon>Ecdysozoa</taxon>
        <taxon>Tardigrada</taxon>
        <taxon>Eutardigrada</taxon>
        <taxon>Parachela</taxon>
        <taxon>Hypsibioidea</taxon>
        <taxon>Ramazzottiidae</taxon>
        <taxon>Ramazzottius</taxon>
    </lineage>
</organism>
<dbReference type="PANTHER" id="PTHR22948">
    <property type="entry name" value="TUDOR DOMAIN CONTAINING PROTEIN"/>
    <property type="match status" value="1"/>
</dbReference>
<accession>A0A1D1VJ20</accession>
<feature type="domain" description="K Homology" evidence="3">
    <location>
        <begin position="428"/>
        <end position="499"/>
    </location>
</feature>
<feature type="compositionally biased region" description="Basic and acidic residues" evidence="2">
    <location>
        <begin position="92"/>
        <end position="103"/>
    </location>
</feature>
<keyword evidence="5" id="KW-1185">Reference proteome</keyword>
<dbReference type="Pfam" id="PF00013">
    <property type="entry name" value="KH_1"/>
    <property type="match status" value="1"/>
</dbReference>
<dbReference type="GO" id="GO:0005739">
    <property type="term" value="C:mitochondrion"/>
    <property type="evidence" value="ECO:0007669"/>
    <property type="project" value="UniProtKB-ARBA"/>
</dbReference>
<feature type="compositionally biased region" description="Pro residues" evidence="2">
    <location>
        <begin position="77"/>
        <end position="87"/>
    </location>
</feature>
<dbReference type="InterPro" id="IPR002999">
    <property type="entry name" value="Tudor"/>
</dbReference>
<dbReference type="STRING" id="947166.A0A1D1VJ20"/>
<proteinExistence type="predicted"/>
<dbReference type="SMART" id="SM00322">
    <property type="entry name" value="KH"/>
    <property type="match status" value="1"/>
</dbReference>
<dbReference type="InterPro" id="IPR035437">
    <property type="entry name" value="SNase_OB-fold_sf"/>
</dbReference>
<feature type="compositionally biased region" description="Low complexity" evidence="2">
    <location>
        <begin position="131"/>
        <end position="157"/>
    </location>
</feature>
<evidence type="ECO:0000259" key="3">
    <source>
        <dbReference type="SMART" id="SM00322"/>
    </source>
</evidence>
<feature type="compositionally biased region" description="Basic and acidic residues" evidence="2">
    <location>
        <begin position="197"/>
        <end position="222"/>
    </location>
</feature>
<dbReference type="SUPFAM" id="SSF54791">
    <property type="entry name" value="Eukaryotic type KH-domain (KH-domain type I)"/>
    <property type="match status" value="1"/>
</dbReference>
<dbReference type="EMBL" id="BDGG01000007">
    <property type="protein sequence ID" value="GAV01627.1"/>
    <property type="molecule type" value="Genomic_DNA"/>
</dbReference>
<dbReference type="InterPro" id="IPR036612">
    <property type="entry name" value="KH_dom_type_1_sf"/>
</dbReference>
<evidence type="ECO:0000256" key="1">
    <source>
        <dbReference type="PROSITE-ProRule" id="PRU00117"/>
    </source>
</evidence>
<feature type="compositionally biased region" description="Low complexity" evidence="2">
    <location>
        <begin position="172"/>
        <end position="193"/>
    </location>
</feature>
<keyword evidence="1" id="KW-0694">RNA-binding</keyword>
<feature type="region of interest" description="Disordered" evidence="2">
    <location>
        <begin position="1"/>
        <end position="264"/>
    </location>
</feature>
<dbReference type="SUPFAM" id="SSF63748">
    <property type="entry name" value="Tudor/PWWP/MBT"/>
    <property type="match status" value="1"/>
</dbReference>
<gene>
    <name evidence="4" type="primary">RvY_12310-1</name>
    <name evidence="4" type="synonym">RvY_12310.1</name>
    <name evidence="4" type="ORF">RvY_12310</name>
</gene>
<feature type="compositionally biased region" description="Basic and acidic residues" evidence="2">
    <location>
        <begin position="14"/>
        <end position="67"/>
    </location>
</feature>
<dbReference type="Gene3D" id="2.40.50.90">
    <property type="match status" value="1"/>
</dbReference>
<name>A0A1D1VJ20_RAMVA</name>
<comment type="caution">
    <text evidence="4">The sequence shown here is derived from an EMBL/GenBank/DDBJ whole genome shotgun (WGS) entry which is preliminary data.</text>
</comment>
<dbReference type="Pfam" id="PF00567">
    <property type="entry name" value="TUDOR"/>
    <property type="match status" value="1"/>
</dbReference>
<dbReference type="Proteomes" id="UP000186922">
    <property type="component" value="Unassembled WGS sequence"/>
</dbReference>
<evidence type="ECO:0000313" key="4">
    <source>
        <dbReference type="EMBL" id="GAV01627.1"/>
    </source>
</evidence>
<dbReference type="OrthoDB" id="10069557at2759"/>
<feature type="compositionally biased region" description="Polar residues" evidence="2">
    <location>
        <begin position="310"/>
        <end position="326"/>
    </location>
</feature>
<dbReference type="AlphaFoldDB" id="A0A1D1VJ20"/>
<dbReference type="Gene3D" id="3.30.1370.10">
    <property type="entry name" value="K Homology domain, type 1"/>
    <property type="match status" value="1"/>
</dbReference>
<dbReference type="InterPro" id="IPR004087">
    <property type="entry name" value="KH_dom"/>
</dbReference>
<feature type="region of interest" description="Disordered" evidence="2">
    <location>
        <begin position="280"/>
        <end position="326"/>
    </location>
</feature>
<protein>
    <recommendedName>
        <fullName evidence="3">K Homology domain-containing protein</fullName>
    </recommendedName>
</protein>
<dbReference type="InterPro" id="IPR050621">
    <property type="entry name" value="Tudor_domain_containing"/>
</dbReference>
<dbReference type="InterPro" id="IPR004088">
    <property type="entry name" value="KH_dom_type_1"/>
</dbReference>
<evidence type="ECO:0000313" key="5">
    <source>
        <dbReference type="Proteomes" id="UP000186922"/>
    </source>
</evidence>
<evidence type="ECO:0000256" key="2">
    <source>
        <dbReference type="SAM" id="MobiDB-lite"/>
    </source>
</evidence>
<dbReference type="CDD" id="cd00105">
    <property type="entry name" value="KH-I"/>
    <property type="match status" value="1"/>
</dbReference>
<reference evidence="4 5" key="1">
    <citation type="journal article" date="2016" name="Nat. Commun.">
        <title>Extremotolerant tardigrade genome and improved radiotolerance of human cultured cells by tardigrade-unique protein.</title>
        <authorList>
            <person name="Hashimoto T."/>
            <person name="Horikawa D.D."/>
            <person name="Saito Y."/>
            <person name="Kuwahara H."/>
            <person name="Kozuka-Hata H."/>
            <person name="Shin-I T."/>
            <person name="Minakuchi Y."/>
            <person name="Ohishi K."/>
            <person name="Motoyama A."/>
            <person name="Aizu T."/>
            <person name="Enomoto A."/>
            <person name="Kondo K."/>
            <person name="Tanaka S."/>
            <person name="Hara Y."/>
            <person name="Koshikawa S."/>
            <person name="Sagara H."/>
            <person name="Miura T."/>
            <person name="Yokobori S."/>
            <person name="Miyagawa K."/>
            <person name="Suzuki Y."/>
            <person name="Kubo T."/>
            <person name="Oyama M."/>
            <person name="Kohara Y."/>
            <person name="Fujiyama A."/>
            <person name="Arakawa K."/>
            <person name="Katayama T."/>
            <person name="Toyoda A."/>
            <person name="Kunieda T."/>
        </authorList>
    </citation>
    <scope>NUCLEOTIDE SEQUENCE [LARGE SCALE GENOMIC DNA]</scope>
    <source>
        <strain evidence="4 5">YOKOZUNA-1</strain>
    </source>
</reference>
<dbReference type="PROSITE" id="PS50084">
    <property type="entry name" value="KH_TYPE_1"/>
    <property type="match status" value="1"/>
</dbReference>
<sequence>MAWASKGPSFADILKQRQQREKEEKEAAEKEAKLKAEEAKKAKAKKAKAEADRLRAEEAKARQERALVGRPRFGPGHPLPAAQPVPVPQETKPQEVTEVRKDYANAVAKEPPPSNENKIEASSATKEPVSEAKAPVETPTTPVKPSKSSPGPSTPTGQDELASRSSPQKDGQLPSLSSSATSLTTSDSQSSNQPTELHPDSSVKPDRKPDNVQETSSKEETRTTSASVKTDAKVPSAPKPAQKPVVQNGVKQDTARRKNEGGGDAAYYYKEDRYYNGYKNYRQNNGYERHPNSNGYSNQYNREYHRAPSGYNQNGHQQPQPSWGYQEAQQVDGNAYSYQPPQNAVYPYYENSGVQYYQPVTEITTRNGPLFINPMFSSAYAYYGASQAAAFGSGDATNGHAYAGGPYSQNGVSQGYANGYAQAPPATPSVIKSFYFDSEYTGFILGKGGQYVKDEQFRYQCKIWIDEENTHKQGYSVLYIHGVNENVDAAAHHIHHRLEGAGGKLFPVVGVHSENVLYPQIHRLSLPLNVALNAYVTHVEETTVFIQQPSHPTYPKLFGLEPQLAKHCSDVQVPLIDIHHSPVDKGCYVVAPVNDTDQWLRAMVLSPPDEDGMILLRSLDHGFPFSVPATGLKLLQPEFCTTPAQAIECKLISGRFDNTKTITEQINHNIPATVNKQWVKVRAVGKDDETGIPVIEMWINPCG</sequence>
<feature type="compositionally biased region" description="Polar residues" evidence="2">
    <location>
        <begin position="281"/>
        <end position="301"/>
    </location>
</feature>